<reference evidence="5 6" key="1">
    <citation type="journal article" date="2018" name="Elife">
        <title>Firefly genomes illuminate parallel origins of bioluminescence in beetles.</title>
        <authorList>
            <person name="Fallon T.R."/>
            <person name="Lower S.E."/>
            <person name="Chang C.H."/>
            <person name="Bessho-Uehara M."/>
            <person name="Martin G.J."/>
            <person name="Bewick A.J."/>
            <person name="Behringer M."/>
            <person name="Debat H.J."/>
            <person name="Wong I."/>
            <person name="Day J.C."/>
            <person name="Suvorov A."/>
            <person name="Silva C.J."/>
            <person name="Stanger-Hall K.F."/>
            <person name="Hall D.W."/>
            <person name="Schmitz R.J."/>
            <person name="Nelson D.R."/>
            <person name="Lewis S.M."/>
            <person name="Shigenobu S."/>
            <person name="Bybee S.M."/>
            <person name="Larracuente A.M."/>
            <person name="Oba Y."/>
            <person name="Weng J.K."/>
        </authorList>
    </citation>
    <scope>NUCLEOTIDE SEQUENCE [LARGE SCALE GENOMIC DNA]</scope>
    <source>
        <strain evidence="5">1611_PpyrPB1</strain>
        <tissue evidence="5">Whole body</tissue>
    </source>
</reference>
<evidence type="ECO:0000259" key="4">
    <source>
        <dbReference type="SMART" id="SM01318"/>
    </source>
</evidence>
<accession>A0A5N4ACB5</accession>
<name>A0A5N4ACB5_PHOPY</name>
<keyword evidence="6" id="KW-1185">Reference proteome</keyword>
<dbReference type="FunCoup" id="A0A5N4ACB5">
    <property type="interactions" value="61"/>
</dbReference>
<feature type="chain" id="PRO_5024373413" description="Single domain-containing protein" evidence="3">
    <location>
        <begin position="20"/>
        <end position="100"/>
    </location>
</feature>
<evidence type="ECO:0000313" key="6">
    <source>
        <dbReference type="Proteomes" id="UP000327044"/>
    </source>
</evidence>
<dbReference type="EMBL" id="VVIM01000008">
    <property type="protein sequence ID" value="KAB0794965.1"/>
    <property type="molecule type" value="Genomic_DNA"/>
</dbReference>
<evidence type="ECO:0000256" key="1">
    <source>
        <dbReference type="ARBA" id="ARBA00004613"/>
    </source>
</evidence>
<sequence length="100" mass="10525">MKMQIALVLSFALFSAALGWTSREQVEVDPEKCVSSDPNVGTLKVGISTLPDSCVRATCRPGMIDLAGCGVGSVGKPCYMSGEDLSKPYPECCPRPVCPA</sequence>
<keyword evidence="3" id="KW-0732">Signal</keyword>
<proteinExistence type="predicted"/>
<dbReference type="Pfam" id="PF15430">
    <property type="entry name" value="SVWC"/>
    <property type="match status" value="1"/>
</dbReference>
<protein>
    <recommendedName>
        <fullName evidence="4">Single domain-containing protein</fullName>
    </recommendedName>
</protein>
<dbReference type="OrthoDB" id="6744323at2759"/>
<dbReference type="PANTHER" id="PTHR39957">
    <property type="entry name" value="AT09846P1-RELATED"/>
    <property type="match status" value="1"/>
</dbReference>
<comment type="subcellular location">
    <subcellularLocation>
        <location evidence="1">Secreted</location>
    </subcellularLocation>
</comment>
<evidence type="ECO:0000256" key="3">
    <source>
        <dbReference type="SAM" id="SignalP"/>
    </source>
</evidence>
<evidence type="ECO:0000313" key="5">
    <source>
        <dbReference type="EMBL" id="KAB0794965.1"/>
    </source>
</evidence>
<dbReference type="InterPro" id="IPR053308">
    <property type="entry name" value="Vago-like"/>
</dbReference>
<dbReference type="PANTHER" id="PTHR39957:SF1">
    <property type="entry name" value="AT09846P1-RELATED"/>
    <property type="match status" value="1"/>
</dbReference>
<feature type="domain" description="Single" evidence="4">
    <location>
        <begin position="33"/>
        <end position="98"/>
    </location>
</feature>
<dbReference type="GO" id="GO:0005576">
    <property type="term" value="C:extracellular region"/>
    <property type="evidence" value="ECO:0007669"/>
    <property type="project" value="UniProtKB-SubCell"/>
</dbReference>
<gene>
    <name evidence="5" type="ORF">PPYR_11804</name>
</gene>
<organism evidence="5 6">
    <name type="scientific">Photinus pyralis</name>
    <name type="common">Common eastern firefly</name>
    <name type="synonym">Lampyris pyralis</name>
    <dbReference type="NCBI Taxonomy" id="7054"/>
    <lineage>
        <taxon>Eukaryota</taxon>
        <taxon>Metazoa</taxon>
        <taxon>Ecdysozoa</taxon>
        <taxon>Arthropoda</taxon>
        <taxon>Hexapoda</taxon>
        <taxon>Insecta</taxon>
        <taxon>Pterygota</taxon>
        <taxon>Neoptera</taxon>
        <taxon>Endopterygota</taxon>
        <taxon>Coleoptera</taxon>
        <taxon>Polyphaga</taxon>
        <taxon>Elateriformia</taxon>
        <taxon>Elateroidea</taxon>
        <taxon>Lampyridae</taxon>
        <taxon>Lampyrinae</taxon>
        <taxon>Photinus</taxon>
    </lineage>
</organism>
<evidence type="ECO:0000256" key="2">
    <source>
        <dbReference type="ARBA" id="ARBA00022525"/>
    </source>
</evidence>
<dbReference type="SMART" id="SM01318">
    <property type="entry name" value="SVWC"/>
    <property type="match status" value="1"/>
</dbReference>
<feature type="signal peptide" evidence="3">
    <location>
        <begin position="1"/>
        <end position="19"/>
    </location>
</feature>
<comment type="caution">
    <text evidence="5">The sequence shown here is derived from an EMBL/GenBank/DDBJ whole genome shotgun (WGS) entry which is preliminary data.</text>
</comment>
<dbReference type="InterPro" id="IPR029277">
    <property type="entry name" value="SVWC_dom"/>
</dbReference>
<dbReference type="InParanoid" id="A0A5N4ACB5"/>
<dbReference type="AlphaFoldDB" id="A0A5N4ACB5"/>
<keyword evidence="2" id="KW-0964">Secreted</keyword>
<dbReference type="Proteomes" id="UP000327044">
    <property type="component" value="Unassembled WGS sequence"/>
</dbReference>